<proteinExistence type="inferred from homology"/>
<dbReference type="OrthoDB" id="5718at2157"/>
<comment type="similarity">
    <text evidence="1 6">Belongs to the eukaryotic ribosomal protein eS27 family.</text>
</comment>
<evidence type="ECO:0000256" key="4">
    <source>
        <dbReference type="ARBA" id="ARBA00022980"/>
    </source>
</evidence>
<dbReference type="InterPro" id="IPR000592">
    <property type="entry name" value="Ribosomal_eS27"/>
</dbReference>
<keyword evidence="5 6" id="KW-0687">Ribonucleoprotein</keyword>
<dbReference type="HAMAP" id="MF_00371">
    <property type="entry name" value="Ribosomal_eS27"/>
    <property type="match status" value="1"/>
</dbReference>
<evidence type="ECO:0000256" key="6">
    <source>
        <dbReference type="HAMAP-Rule" id="MF_00371"/>
    </source>
</evidence>
<evidence type="ECO:0000256" key="5">
    <source>
        <dbReference type="ARBA" id="ARBA00023274"/>
    </source>
</evidence>
<dbReference type="GO" id="GO:0003735">
    <property type="term" value="F:structural constituent of ribosome"/>
    <property type="evidence" value="ECO:0007669"/>
    <property type="project" value="InterPro"/>
</dbReference>
<gene>
    <name evidence="6" type="primary">rps27e</name>
    <name evidence="7" type="ORF">SAMN05216226_101349</name>
</gene>
<evidence type="ECO:0000256" key="2">
    <source>
        <dbReference type="ARBA" id="ARBA00022771"/>
    </source>
</evidence>
<dbReference type="Proteomes" id="UP000198856">
    <property type="component" value="Unassembled WGS sequence"/>
</dbReference>
<comment type="subunit">
    <text evidence="6">Part of the 30S ribosomal subunit.</text>
</comment>
<dbReference type="GO" id="GO:0008270">
    <property type="term" value="F:zinc ion binding"/>
    <property type="evidence" value="ECO:0007669"/>
    <property type="project" value="UniProtKB-UniRule"/>
</dbReference>
<dbReference type="InterPro" id="IPR011332">
    <property type="entry name" value="Ribosomal_zn-bd"/>
</dbReference>
<dbReference type="Gene3D" id="2.20.25.100">
    <property type="entry name" value="Zn-binding ribosomal proteins"/>
    <property type="match status" value="1"/>
</dbReference>
<feature type="zinc finger region" description="C4-type" evidence="6">
    <location>
        <begin position="10"/>
        <end position="32"/>
    </location>
</feature>
<evidence type="ECO:0000313" key="8">
    <source>
        <dbReference type="Proteomes" id="UP000198856"/>
    </source>
</evidence>
<evidence type="ECO:0000313" key="7">
    <source>
        <dbReference type="EMBL" id="SDJ25583.1"/>
    </source>
</evidence>
<keyword evidence="3 6" id="KW-0862">Zinc</keyword>
<evidence type="ECO:0000256" key="1">
    <source>
        <dbReference type="ARBA" id="ARBA00010919"/>
    </source>
</evidence>
<organism evidence="7 8">
    <name type="scientific">Halovenus aranensis</name>
    <dbReference type="NCBI Taxonomy" id="890420"/>
    <lineage>
        <taxon>Archaea</taxon>
        <taxon>Methanobacteriati</taxon>
        <taxon>Methanobacteriota</taxon>
        <taxon>Stenosarchaea group</taxon>
        <taxon>Halobacteria</taxon>
        <taxon>Halobacteriales</taxon>
        <taxon>Haloarculaceae</taxon>
        <taxon>Halovenus</taxon>
    </lineage>
</organism>
<dbReference type="AlphaFoldDB" id="A0A1G8S8S8"/>
<comment type="cofactor">
    <cofactor evidence="6">
        <name>Zn(2+)</name>
        <dbReference type="ChEBI" id="CHEBI:29105"/>
    </cofactor>
    <text evidence="6">Binds 1 zinc ion per subunit.</text>
</comment>
<dbReference type="EMBL" id="FNFC01000001">
    <property type="protein sequence ID" value="SDJ25583.1"/>
    <property type="molecule type" value="Genomic_DNA"/>
</dbReference>
<sequence>MAGNFTLVACPDCENEQVVFEKAATSVACAVCGHTLAHPSGGKADLEGEVVETVEAR</sequence>
<dbReference type="InterPro" id="IPR023407">
    <property type="entry name" value="Ribosomal_eS27_Zn-bd_dom_sf"/>
</dbReference>
<feature type="binding site" evidence="6">
    <location>
        <position position="32"/>
    </location>
    <ligand>
        <name>Zn(2+)</name>
        <dbReference type="ChEBI" id="CHEBI:29105"/>
    </ligand>
</feature>
<evidence type="ECO:0000256" key="3">
    <source>
        <dbReference type="ARBA" id="ARBA00022833"/>
    </source>
</evidence>
<reference evidence="7 8" key="1">
    <citation type="submission" date="2016-10" db="EMBL/GenBank/DDBJ databases">
        <authorList>
            <person name="de Groot N.N."/>
        </authorList>
    </citation>
    <scope>NUCLEOTIDE SEQUENCE [LARGE SCALE GENOMIC DNA]</scope>
    <source>
        <strain evidence="7 8">IBRC-M10015</strain>
    </source>
</reference>
<feature type="binding site" evidence="6">
    <location>
        <position position="13"/>
    </location>
    <ligand>
        <name>Zn(2+)</name>
        <dbReference type="ChEBI" id="CHEBI:29105"/>
    </ligand>
</feature>
<keyword evidence="6" id="KW-0479">Metal-binding</keyword>
<name>A0A1G8S8S8_9EURY</name>
<keyword evidence="4 6" id="KW-0689">Ribosomal protein</keyword>
<accession>A0A1G8S8S8</accession>
<keyword evidence="2 6" id="KW-0863">Zinc-finger</keyword>
<feature type="binding site" evidence="6">
    <location>
        <position position="10"/>
    </location>
    <ligand>
        <name>Zn(2+)</name>
        <dbReference type="ChEBI" id="CHEBI:29105"/>
    </ligand>
</feature>
<dbReference type="SUPFAM" id="SSF57829">
    <property type="entry name" value="Zn-binding ribosomal proteins"/>
    <property type="match status" value="1"/>
</dbReference>
<feature type="binding site" evidence="6">
    <location>
        <position position="29"/>
    </location>
    <ligand>
        <name>Zn(2+)</name>
        <dbReference type="ChEBI" id="CHEBI:29105"/>
    </ligand>
</feature>
<dbReference type="GO" id="GO:0005840">
    <property type="term" value="C:ribosome"/>
    <property type="evidence" value="ECO:0007669"/>
    <property type="project" value="UniProtKB-KW"/>
</dbReference>
<protein>
    <recommendedName>
        <fullName evidence="6">Small ribosomal subunit protein eS27</fullName>
    </recommendedName>
</protein>
<dbReference type="RefSeq" id="WP_092698773.1">
    <property type="nucleotide sequence ID" value="NZ_FNFC01000001.1"/>
</dbReference>
<keyword evidence="8" id="KW-1185">Reference proteome</keyword>
<dbReference type="GO" id="GO:0006412">
    <property type="term" value="P:translation"/>
    <property type="evidence" value="ECO:0007669"/>
    <property type="project" value="UniProtKB-UniRule"/>
</dbReference>
<dbReference type="Pfam" id="PF01667">
    <property type="entry name" value="Ribosomal_S27e"/>
    <property type="match status" value="1"/>
</dbReference>
<dbReference type="GO" id="GO:1990904">
    <property type="term" value="C:ribonucleoprotein complex"/>
    <property type="evidence" value="ECO:0007669"/>
    <property type="project" value="UniProtKB-KW"/>
</dbReference>
<dbReference type="NCBIfam" id="NF001629">
    <property type="entry name" value="PRK00415.1"/>
    <property type="match status" value="1"/>
</dbReference>
<dbReference type="STRING" id="890420.SAMN05216226_101349"/>